<dbReference type="Pfam" id="PF12833">
    <property type="entry name" value="HTH_18"/>
    <property type="match status" value="1"/>
</dbReference>
<dbReference type="Gene3D" id="1.10.10.60">
    <property type="entry name" value="Homeodomain-like"/>
    <property type="match status" value="2"/>
</dbReference>
<evidence type="ECO:0000256" key="3">
    <source>
        <dbReference type="ARBA" id="ARBA00023163"/>
    </source>
</evidence>
<evidence type="ECO:0000259" key="4">
    <source>
        <dbReference type="PROSITE" id="PS01124"/>
    </source>
</evidence>
<sequence length="318" mass="37499">MKKHFASLHMSDRKCQEEYIRRIHKVQDYIEYHLGQSLSIEELSNAAGFSKYHFSRIFQGMLHEPLAHYVNRIRMERALFLLAHRADKNITDIAYELGLSDSAVFSRAFKNYYGISPREYRNEYSKNCKESFLLSEYNKDTAKKEWASNPFSVTGKITIENLEEKQVVYVRHTGTYETLAKEYANLIKTLFVYAKKQHLLVDGQNWLLAMYHDNPEFGEESQFRTSLCLTVPNDIRVQEDGILGRMKLEGGLYAIGHFQIQQEQYSDAWNYMYQEWITGSGYVPRNYCPFEVYRNDVYANESHIHEVDIYLPIEPIHF</sequence>
<dbReference type="PATRIC" id="fig|1538.10.peg.2674"/>
<dbReference type="Pfam" id="PF06445">
    <property type="entry name" value="GyrI-like"/>
    <property type="match status" value="1"/>
</dbReference>
<dbReference type="SUPFAM" id="SSF46689">
    <property type="entry name" value="Homeodomain-like"/>
    <property type="match status" value="2"/>
</dbReference>
<dbReference type="SMART" id="SM00871">
    <property type="entry name" value="AraC_E_bind"/>
    <property type="match status" value="1"/>
</dbReference>
<dbReference type="InterPro" id="IPR010499">
    <property type="entry name" value="AraC_E-bd"/>
</dbReference>
<evidence type="ECO:0000256" key="2">
    <source>
        <dbReference type="ARBA" id="ARBA00023125"/>
    </source>
</evidence>
<dbReference type="InterPro" id="IPR018062">
    <property type="entry name" value="HTH_AraC-typ_CS"/>
</dbReference>
<dbReference type="InterPro" id="IPR029442">
    <property type="entry name" value="GyrI-like"/>
</dbReference>
<dbReference type="GO" id="GO:0003700">
    <property type="term" value="F:DNA-binding transcription factor activity"/>
    <property type="evidence" value="ECO:0007669"/>
    <property type="project" value="InterPro"/>
</dbReference>
<gene>
    <name evidence="5" type="primary">btr_2</name>
    <name evidence="5" type="ORF">WY13_02775</name>
</gene>
<dbReference type="PANTHER" id="PTHR40055">
    <property type="entry name" value="TRANSCRIPTIONAL REGULATOR YGIV-RELATED"/>
    <property type="match status" value="1"/>
</dbReference>
<feature type="domain" description="HTH araC/xylS-type" evidence="4">
    <location>
        <begin position="24"/>
        <end position="123"/>
    </location>
</feature>
<dbReference type="GO" id="GO:0043565">
    <property type="term" value="F:sequence-specific DNA binding"/>
    <property type="evidence" value="ECO:0007669"/>
    <property type="project" value="InterPro"/>
</dbReference>
<dbReference type="SUPFAM" id="SSF55136">
    <property type="entry name" value="Probable bacterial effector-binding domain"/>
    <property type="match status" value="1"/>
</dbReference>
<accession>A0A162KNX8</accession>
<dbReference type="Proteomes" id="UP000077407">
    <property type="component" value="Unassembled WGS sequence"/>
</dbReference>
<organism evidence="5 6">
    <name type="scientific">Clostridium ljungdahlii</name>
    <dbReference type="NCBI Taxonomy" id="1538"/>
    <lineage>
        <taxon>Bacteria</taxon>
        <taxon>Bacillati</taxon>
        <taxon>Bacillota</taxon>
        <taxon>Clostridia</taxon>
        <taxon>Eubacteriales</taxon>
        <taxon>Clostridiaceae</taxon>
        <taxon>Clostridium</taxon>
    </lineage>
</organism>
<dbReference type="PRINTS" id="PR00032">
    <property type="entry name" value="HTHARAC"/>
</dbReference>
<dbReference type="InterPro" id="IPR020449">
    <property type="entry name" value="Tscrpt_reg_AraC-type_HTH"/>
</dbReference>
<keyword evidence="3" id="KW-0804">Transcription</keyword>
<name>A0A162KNX8_9CLOT</name>
<dbReference type="InterPro" id="IPR011256">
    <property type="entry name" value="Reg_factor_effector_dom_sf"/>
</dbReference>
<dbReference type="PROSITE" id="PS01124">
    <property type="entry name" value="HTH_ARAC_FAMILY_2"/>
    <property type="match status" value="1"/>
</dbReference>
<evidence type="ECO:0000313" key="5">
    <source>
        <dbReference type="EMBL" id="OAA84872.1"/>
    </source>
</evidence>
<evidence type="ECO:0000256" key="1">
    <source>
        <dbReference type="ARBA" id="ARBA00023015"/>
    </source>
</evidence>
<comment type="caution">
    <text evidence="5">The sequence shown here is derived from an EMBL/GenBank/DDBJ whole genome shotgun (WGS) entry which is preliminary data.</text>
</comment>
<dbReference type="EMBL" id="LITT01000035">
    <property type="protein sequence ID" value="OAA84872.1"/>
    <property type="molecule type" value="Genomic_DNA"/>
</dbReference>
<dbReference type="AlphaFoldDB" id="A0A162KNX8"/>
<protein>
    <submittedName>
        <fullName evidence="5">HTH-type transcriptional activator Btr</fullName>
    </submittedName>
</protein>
<reference evidence="5 6" key="1">
    <citation type="journal article" date="2015" name="Biotechnol. Bioeng.">
        <title>Genome sequence and phenotypic characterization of Caulobacter segnis.</title>
        <authorList>
            <person name="Patel S."/>
            <person name="Fletcher B."/>
            <person name="Scott D.C."/>
            <person name="Ely B."/>
        </authorList>
    </citation>
    <scope>NUCLEOTIDE SEQUENCE [LARGE SCALE GENOMIC DNA]</scope>
    <source>
        <strain evidence="5 6">ERI-2</strain>
    </source>
</reference>
<dbReference type="InterPro" id="IPR050908">
    <property type="entry name" value="SmbC-like"/>
</dbReference>
<keyword evidence="1" id="KW-0805">Transcription regulation</keyword>
<proteinExistence type="predicted"/>
<dbReference type="RefSeq" id="WP_242866498.1">
    <property type="nucleotide sequence ID" value="NZ_LITT01000035.1"/>
</dbReference>
<dbReference type="PANTHER" id="PTHR40055:SF1">
    <property type="entry name" value="TRANSCRIPTIONAL REGULATOR YGIV-RELATED"/>
    <property type="match status" value="1"/>
</dbReference>
<dbReference type="SMART" id="SM00342">
    <property type="entry name" value="HTH_ARAC"/>
    <property type="match status" value="1"/>
</dbReference>
<dbReference type="Gene3D" id="3.20.80.10">
    <property type="entry name" value="Regulatory factor, effector binding domain"/>
    <property type="match status" value="1"/>
</dbReference>
<evidence type="ECO:0000313" key="6">
    <source>
        <dbReference type="Proteomes" id="UP000077407"/>
    </source>
</evidence>
<keyword evidence="2" id="KW-0238">DNA-binding</keyword>
<dbReference type="PROSITE" id="PS00041">
    <property type="entry name" value="HTH_ARAC_FAMILY_1"/>
    <property type="match status" value="1"/>
</dbReference>
<dbReference type="InterPro" id="IPR018060">
    <property type="entry name" value="HTH_AraC"/>
</dbReference>
<dbReference type="InterPro" id="IPR009057">
    <property type="entry name" value="Homeodomain-like_sf"/>
</dbReference>